<evidence type="ECO:0000256" key="7">
    <source>
        <dbReference type="ARBA" id="ARBA00023160"/>
    </source>
</evidence>
<evidence type="ECO:0000256" key="2">
    <source>
        <dbReference type="ARBA" id="ARBA00022679"/>
    </source>
</evidence>
<sequence length="147" mass="17148">MFNNYLEISKNIRDVFGIAGVGIDLLSVDRVRKLYQKYEKHFLAKMLGKEELQIFQKRLDANYDRGIRFLATRIASKEAFSKAIYTGIRFPVTWKNIQIINSSEGSPRILLSYQLNDWYRSIYKDAYISISDDINLALAIVIIKRKC</sequence>
<evidence type="ECO:0000313" key="10">
    <source>
        <dbReference type="EMBL" id="AGF48193.1"/>
    </source>
</evidence>
<dbReference type="eggNOG" id="COG0736">
    <property type="taxonomic scope" value="Bacteria"/>
</dbReference>
<keyword evidence="8" id="KW-0963">Cytoplasm</keyword>
<dbReference type="GO" id="GO:0008897">
    <property type="term" value="F:holo-[acyl-carrier-protein] synthase activity"/>
    <property type="evidence" value="ECO:0007669"/>
    <property type="project" value="UniProtKB-UniRule"/>
</dbReference>
<keyword evidence="7 8" id="KW-0275">Fatty acid biosynthesis</keyword>
<keyword evidence="5 8" id="KW-0460">Magnesium</keyword>
<dbReference type="PATRIC" id="fig|1208920.3.peg.167"/>
<comment type="subcellular location">
    <subcellularLocation>
        <location evidence="8">Cytoplasm</location>
    </subcellularLocation>
</comment>
<dbReference type="InterPro" id="IPR002582">
    <property type="entry name" value="ACPS"/>
</dbReference>
<dbReference type="SUPFAM" id="SSF56214">
    <property type="entry name" value="4'-phosphopantetheinyl transferase"/>
    <property type="match status" value="1"/>
</dbReference>
<dbReference type="OrthoDB" id="517356at2"/>
<dbReference type="EMBL" id="CP003805">
    <property type="protein sequence ID" value="AGF48193.1"/>
    <property type="molecule type" value="Genomic_DNA"/>
</dbReference>
<dbReference type="EC" id="2.7.8.7" evidence="8"/>
<dbReference type="RefSeq" id="WP_015396880.1">
    <property type="nucleotide sequence ID" value="NC_020299.1"/>
</dbReference>
<keyword evidence="4 8" id="KW-0276">Fatty acid metabolism</keyword>
<dbReference type="HOGENOM" id="CLU_089696_3_1_4"/>
<dbReference type="Pfam" id="PF01648">
    <property type="entry name" value="ACPS"/>
    <property type="match status" value="1"/>
</dbReference>
<keyword evidence="1 8" id="KW-0444">Lipid biosynthesis</keyword>
<feature type="domain" description="4'-phosphopantetheinyl transferase" evidence="9">
    <location>
        <begin position="20"/>
        <end position="120"/>
    </location>
</feature>
<dbReference type="InterPro" id="IPR004568">
    <property type="entry name" value="Ppantetheine-prot_Trfase_dom"/>
</dbReference>
<dbReference type="Gene3D" id="3.90.470.20">
    <property type="entry name" value="4'-phosphopantetheinyl transferase domain"/>
    <property type="match status" value="1"/>
</dbReference>
<evidence type="ECO:0000256" key="3">
    <source>
        <dbReference type="ARBA" id="ARBA00022723"/>
    </source>
</evidence>
<dbReference type="HAMAP" id="MF_00101">
    <property type="entry name" value="AcpS"/>
    <property type="match status" value="1"/>
</dbReference>
<accession>M1L6I1</accession>
<keyword evidence="2 8" id="KW-0808">Transferase</keyword>
<dbReference type="GO" id="GO:0000287">
    <property type="term" value="F:magnesium ion binding"/>
    <property type="evidence" value="ECO:0007669"/>
    <property type="project" value="UniProtKB-UniRule"/>
</dbReference>
<keyword evidence="6 8" id="KW-0443">Lipid metabolism</keyword>
<dbReference type="KEGG" id="kon:CONE_0395"/>
<evidence type="ECO:0000256" key="5">
    <source>
        <dbReference type="ARBA" id="ARBA00022842"/>
    </source>
</evidence>
<keyword evidence="11" id="KW-1185">Reference proteome</keyword>
<dbReference type="STRING" id="1208920.CONE_0395"/>
<comment type="catalytic activity">
    <reaction evidence="8">
        <text>apo-[ACP] + CoA = holo-[ACP] + adenosine 3',5'-bisphosphate + H(+)</text>
        <dbReference type="Rhea" id="RHEA:12068"/>
        <dbReference type="Rhea" id="RHEA-COMP:9685"/>
        <dbReference type="Rhea" id="RHEA-COMP:9690"/>
        <dbReference type="ChEBI" id="CHEBI:15378"/>
        <dbReference type="ChEBI" id="CHEBI:29999"/>
        <dbReference type="ChEBI" id="CHEBI:57287"/>
        <dbReference type="ChEBI" id="CHEBI:58343"/>
        <dbReference type="ChEBI" id="CHEBI:64479"/>
        <dbReference type="EC" id="2.7.8.7"/>
    </reaction>
</comment>
<organism evidence="10 11">
    <name type="scientific">Candidatus Kinetoplastidibacterium stringomonadis TCC290E</name>
    <dbReference type="NCBI Taxonomy" id="1208920"/>
    <lineage>
        <taxon>Bacteria</taxon>
        <taxon>Pseudomonadati</taxon>
        <taxon>Pseudomonadota</taxon>
        <taxon>Betaproteobacteria</taxon>
        <taxon>Candidatus Kinetoplastidibacterium</taxon>
    </lineage>
</organism>
<name>M1L6I1_9PROT</name>
<dbReference type="Proteomes" id="UP000011541">
    <property type="component" value="Chromosome"/>
</dbReference>
<dbReference type="InterPro" id="IPR037143">
    <property type="entry name" value="4-PPantetheinyl_Trfase_dom_sf"/>
</dbReference>
<comment type="similarity">
    <text evidence="8">Belongs to the P-Pant transferase superfamily. AcpS family.</text>
</comment>
<feature type="binding site" evidence="8">
    <location>
        <position position="78"/>
    </location>
    <ligand>
        <name>Mg(2+)</name>
        <dbReference type="ChEBI" id="CHEBI:18420"/>
    </ligand>
</feature>
<gene>
    <name evidence="8" type="primary">acpS</name>
    <name evidence="10" type="ORF">CONE_0395</name>
</gene>
<dbReference type="GO" id="GO:0006633">
    <property type="term" value="P:fatty acid biosynthetic process"/>
    <property type="evidence" value="ECO:0007669"/>
    <property type="project" value="UniProtKB-UniRule"/>
</dbReference>
<evidence type="ECO:0000256" key="8">
    <source>
        <dbReference type="HAMAP-Rule" id="MF_00101"/>
    </source>
</evidence>
<dbReference type="InterPro" id="IPR008278">
    <property type="entry name" value="4-PPantetheinyl_Trfase_dom"/>
</dbReference>
<evidence type="ECO:0000256" key="4">
    <source>
        <dbReference type="ARBA" id="ARBA00022832"/>
    </source>
</evidence>
<comment type="cofactor">
    <cofactor evidence="8">
        <name>Mg(2+)</name>
        <dbReference type="ChEBI" id="CHEBI:18420"/>
    </cofactor>
</comment>
<evidence type="ECO:0000313" key="11">
    <source>
        <dbReference type="Proteomes" id="UP000011541"/>
    </source>
</evidence>
<dbReference type="AlphaFoldDB" id="M1L6I1"/>
<keyword evidence="3 8" id="KW-0479">Metal-binding</keyword>
<evidence type="ECO:0000256" key="6">
    <source>
        <dbReference type="ARBA" id="ARBA00023098"/>
    </source>
</evidence>
<evidence type="ECO:0000256" key="1">
    <source>
        <dbReference type="ARBA" id="ARBA00022516"/>
    </source>
</evidence>
<dbReference type="NCBIfam" id="TIGR00556">
    <property type="entry name" value="pantethn_trn"/>
    <property type="match status" value="1"/>
</dbReference>
<feature type="binding site" evidence="8">
    <location>
        <position position="24"/>
    </location>
    <ligand>
        <name>Mg(2+)</name>
        <dbReference type="ChEBI" id="CHEBI:18420"/>
    </ligand>
</feature>
<comment type="function">
    <text evidence="8">Transfers the 4'-phosphopantetheine moiety from coenzyme A to a Ser of acyl-carrier-protein.</text>
</comment>
<protein>
    <recommendedName>
        <fullName evidence="8">Holo-[acyl-carrier-protein] synthase</fullName>
        <shortName evidence="8">Holo-ACP synthase</shortName>
        <ecNumber evidence="8">2.7.8.7</ecNumber>
    </recommendedName>
    <alternativeName>
        <fullName evidence="8">4'-phosphopantetheinyl transferase AcpS</fullName>
    </alternativeName>
</protein>
<dbReference type="NCBIfam" id="TIGR00516">
    <property type="entry name" value="acpS"/>
    <property type="match status" value="1"/>
</dbReference>
<dbReference type="GO" id="GO:0005737">
    <property type="term" value="C:cytoplasm"/>
    <property type="evidence" value="ECO:0007669"/>
    <property type="project" value="UniProtKB-SubCell"/>
</dbReference>
<proteinExistence type="inferred from homology"/>
<reference evidence="10 11" key="1">
    <citation type="journal article" date="2013" name="Genome Biol. Evol.">
        <title>Genome evolution and phylogenomic analysis of candidatus kinetoplastibacterium, the betaproteobacterial endosymbionts of strigomonas and angomonas.</title>
        <authorList>
            <person name="Alves J.M."/>
            <person name="Serrano M.G."/>
            <person name="Maia da Silva F."/>
            <person name="Voegtly L.J."/>
            <person name="Matveyev A.V."/>
            <person name="Teixeira M.M."/>
            <person name="Camargo E.P."/>
            <person name="Buck G.A."/>
        </authorList>
    </citation>
    <scope>NUCLEOTIDE SEQUENCE [LARGE SCALE GENOMIC DNA]</scope>
    <source>
        <strain evidence="10 11">TCC290E</strain>
    </source>
</reference>
<evidence type="ECO:0000259" key="9">
    <source>
        <dbReference type="Pfam" id="PF01648"/>
    </source>
</evidence>